<reference evidence="9" key="1">
    <citation type="submission" date="2022-07" db="EMBL/GenBank/DDBJ databases">
        <title>Genome Sequence of Agrocybe chaxingu.</title>
        <authorList>
            <person name="Buettner E."/>
        </authorList>
    </citation>
    <scope>NUCLEOTIDE SEQUENCE</scope>
    <source>
        <strain evidence="9">MP-N11</strain>
    </source>
</reference>
<evidence type="ECO:0000256" key="4">
    <source>
        <dbReference type="ARBA" id="ARBA00022723"/>
    </source>
</evidence>
<keyword evidence="10" id="KW-1185">Reference proteome</keyword>
<comment type="caution">
    <text evidence="9">The sequence shown here is derived from an EMBL/GenBank/DDBJ whole genome shotgun (WGS) entry which is preliminary data.</text>
</comment>
<dbReference type="GO" id="GO:0020037">
    <property type="term" value="F:heme binding"/>
    <property type="evidence" value="ECO:0007669"/>
    <property type="project" value="InterPro"/>
</dbReference>
<keyword evidence="4" id="KW-0479">Metal-binding</keyword>
<keyword evidence="8" id="KW-0812">Transmembrane</keyword>
<dbReference type="PANTHER" id="PTHR46300:SF7">
    <property type="entry name" value="P450, PUTATIVE (EUROFUNG)-RELATED"/>
    <property type="match status" value="1"/>
</dbReference>
<evidence type="ECO:0008006" key="11">
    <source>
        <dbReference type="Google" id="ProtNLM"/>
    </source>
</evidence>
<gene>
    <name evidence="9" type="ORF">NLJ89_g9269</name>
</gene>
<dbReference type="EMBL" id="JANKHO010001412">
    <property type="protein sequence ID" value="KAJ3501593.1"/>
    <property type="molecule type" value="Genomic_DNA"/>
</dbReference>
<evidence type="ECO:0000256" key="3">
    <source>
        <dbReference type="ARBA" id="ARBA00022617"/>
    </source>
</evidence>
<dbReference type="Gene3D" id="1.10.630.10">
    <property type="entry name" value="Cytochrome P450"/>
    <property type="match status" value="1"/>
</dbReference>
<accession>A0A9W8JTD6</accession>
<evidence type="ECO:0000256" key="1">
    <source>
        <dbReference type="ARBA" id="ARBA00001971"/>
    </source>
</evidence>
<keyword evidence="5" id="KW-0560">Oxidoreductase</keyword>
<keyword evidence="8" id="KW-0472">Membrane</keyword>
<proteinExistence type="inferred from homology"/>
<dbReference type="Pfam" id="PF00067">
    <property type="entry name" value="p450"/>
    <property type="match status" value="1"/>
</dbReference>
<dbReference type="PANTHER" id="PTHR46300">
    <property type="entry name" value="P450, PUTATIVE (EUROFUNG)-RELATED-RELATED"/>
    <property type="match status" value="1"/>
</dbReference>
<sequence length="308" mass="34775">MSGPSTNFLSIVIGLFLIVLLKKILNTWNARKGPYPPGPKPKFLIGNALDFPMSGIGQHFMEVGAQLQSGLVHLNIFGNHILFINKKNIADDLLEKRSKIYSGRPQLPAIKAIGWDTSNIALIDYGDEWRKHRKIAQQHLNKQQTRAYEPVQLRHLRKMLYRLIRSPEDFMQHSEVFSTAVMMDIMYGYQIDRHDDPANAAAEKMLSLTIPLLLPGGALMNVLPFLRYLPAWIPGNIAGKRVKESIFWMHEMRGIPMADLRKRMDQGTATYSVVSDCLEKNAASAVDTDPDAERVVCNIAWASYAGKF</sequence>
<organism evidence="9 10">
    <name type="scientific">Agrocybe chaxingu</name>
    <dbReference type="NCBI Taxonomy" id="84603"/>
    <lineage>
        <taxon>Eukaryota</taxon>
        <taxon>Fungi</taxon>
        <taxon>Dikarya</taxon>
        <taxon>Basidiomycota</taxon>
        <taxon>Agaricomycotina</taxon>
        <taxon>Agaricomycetes</taxon>
        <taxon>Agaricomycetidae</taxon>
        <taxon>Agaricales</taxon>
        <taxon>Agaricineae</taxon>
        <taxon>Strophariaceae</taxon>
        <taxon>Agrocybe</taxon>
    </lineage>
</organism>
<dbReference type="OrthoDB" id="1055148at2759"/>
<keyword evidence="8" id="KW-1133">Transmembrane helix</keyword>
<dbReference type="AlphaFoldDB" id="A0A9W8JTD6"/>
<keyword evidence="6" id="KW-0408">Iron</keyword>
<evidence type="ECO:0000256" key="8">
    <source>
        <dbReference type="SAM" id="Phobius"/>
    </source>
</evidence>
<dbReference type="InterPro" id="IPR001128">
    <property type="entry name" value="Cyt_P450"/>
</dbReference>
<evidence type="ECO:0000256" key="5">
    <source>
        <dbReference type="ARBA" id="ARBA00023002"/>
    </source>
</evidence>
<dbReference type="InterPro" id="IPR050364">
    <property type="entry name" value="Cytochrome_P450_fung"/>
</dbReference>
<name>A0A9W8JTD6_9AGAR</name>
<comment type="similarity">
    <text evidence="2">Belongs to the cytochrome P450 family.</text>
</comment>
<dbReference type="SUPFAM" id="SSF48264">
    <property type="entry name" value="Cytochrome P450"/>
    <property type="match status" value="1"/>
</dbReference>
<dbReference type="InterPro" id="IPR036396">
    <property type="entry name" value="Cyt_P450_sf"/>
</dbReference>
<evidence type="ECO:0000256" key="6">
    <source>
        <dbReference type="ARBA" id="ARBA00023004"/>
    </source>
</evidence>
<comment type="cofactor">
    <cofactor evidence="1">
        <name>heme</name>
        <dbReference type="ChEBI" id="CHEBI:30413"/>
    </cofactor>
</comment>
<protein>
    <recommendedName>
        <fullName evidence="11">Cytochrome P450</fullName>
    </recommendedName>
</protein>
<evidence type="ECO:0000256" key="7">
    <source>
        <dbReference type="ARBA" id="ARBA00023033"/>
    </source>
</evidence>
<dbReference type="GO" id="GO:0004497">
    <property type="term" value="F:monooxygenase activity"/>
    <property type="evidence" value="ECO:0007669"/>
    <property type="project" value="UniProtKB-KW"/>
</dbReference>
<feature type="transmembrane region" description="Helical" evidence="8">
    <location>
        <begin position="6"/>
        <end position="25"/>
    </location>
</feature>
<evidence type="ECO:0000256" key="2">
    <source>
        <dbReference type="ARBA" id="ARBA00010617"/>
    </source>
</evidence>
<keyword evidence="3" id="KW-0349">Heme</keyword>
<keyword evidence="7" id="KW-0503">Monooxygenase</keyword>
<dbReference type="Proteomes" id="UP001148786">
    <property type="component" value="Unassembled WGS sequence"/>
</dbReference>
<dbReference type="GO" id="GO:0005506">
    <property type="term" value="F:iron ion binding"/>
    <property type="evidence" value="ECO:0007669"/>
    <property type="project" value="InterPro"/>
</dbReference>
<evidence type="ECO:0000313" key="10">
    <source>
        <dbReference type="Proteomes" id="UP001148786"/>
    </source>
</evidence>
<dbReference type="GO" id="GO:0016705">
    <property type="term" value="F:oxidoreductase activity, acting on paired donors, with incorporation or reduction of molecular oxygen"/>
    <property type="evidence" value="ECO:0007669"/>
    <property type="project" value="InterPro"/>
</dbReference>
<evidence type="ECO:0000313" key="9">
    <source>
        <dbReference type="EMBL" id="KAJ3501593.1"/>
    </source>
</evidence>